<dbReference type="Proteomes" id="UP000228484">
    <property type="component" value="Unassembled WGS sequence"/>
</dbReference>
<gene>
    <name evidence="1" type="ORF">CO726_02665</name>
</gene>
<evidence type="ECO:0000313" key="1">
    <source>
        <dbReference type="EMBL" id="PIE97224.1"/>
    </source>
</evidence>
<dbReference type="RefSeq" id="WP_099683208.1">
    <property type="nucleotide sequence ID" value="NZ_NWUW01000001.1"/>
</dbReference>
<evidence type="ECO:0000313" key="2">
    <source>
        <dbReference type="Proteomes" id="UP000228484"/>
    </source>
</evidence>
<dbReference type="EMBL" id="NWUW01000001">
    <property type="protein sequence ID" value="PIE97224.1"/>
    <property type="molecule type" value="Genomic_DNA"/>
</dbReference>
<accession>A0A2G6QK80</accession>
<dbReference type="AlphaFoldDB" id="A0A2G6QK80"/>
<protein>
    <submittedName>
        <fullName evidence="1">Uncharacterized protein</fullName>
    </submittedName>
</protein>
<sequence>MAKIKIVEGQEIFVTNLGGWYSKPKANLEKWIVVKANGTSFYANPEGVEDRSPYKFSQKDFLHRSGFADDYKAYLTENEYWEMIERSKERVQLRKELKDTVDKMSLIELRKLKEVLFSTK</sequence>
<organism evidence="1 2">
    <name type="scientific">Bacillus fungorum</name>
    <dbReference type="NCBI Taxonomy" id="2039284"/>
    <lineage>
        <taxon>Bacteria</taxon>
        <taxon>Bacillati</taxon>
        <taxon>Bacillota</taxon>
        <taxon>Bacilli</taxon>
        <taxon>Bacillales</taxon>
        <taxon>Bacillaceae</taxon>
        <taxon>Bacillus</taxon>
    </lineage>
</organism>
<reference evidence="1 2" key="1">
    <citation type="submission" date="2017-09" db="EMBL/GenBank/DDBJ databases">
        <title>Biocontrol bacteria screening and application from spent mushroom substrate.</title>
        <authorList>
            <person name="Sun X."/>
        </authorList>
    </citation>
    <scope>NUCLEOTIDE SEQUENCE [LARGE SCALE GENOMIC DNA]</scope>
    <source>
        <strain evidence="1 2">100374</strain>
    </source>
</reference>
<comment type="caution">
    <text evidence="1">The sequence shown here is derived from an EMBL/GenBank/DDBJ whole genome shotgun (WGS) entry which is preliminary data.</text>
</comment>
<proteinExistence type="predicted"/>
<keyword evidence="2" id="KW-1185">Reference proteome</keyword>
<name>A0A2G6QK80_9BACI</name>